<dbReference type="Pfam" id="PF08240">
    <property type="entry name" value="ADH_N"/>
    <property type="match status" value="1"/>
</dbReference>
<dbReference type="InterPro" id="IPR036291">
    <property type="entry name" value="NAD(P)-bd_dom_sf"/>
</dbReference>
<dbReference type="Gene3D" id="3.90.180.10">
    <property type="entry name" value="Medium-chain alcohol dehydrogenases, catalytic domain"/>
    <property type="match status" value="1"/>
</dbReference>
<dbReference type="CDD" id="cd08272">
    <property type="entry name" value="MDR6"/>
    <property type="match status" value="1"/>
</dbReference>
<accession>A0A558HUW9</accession>
<sequence>MQAMVIEQYGGPEVFVERELDTPAPGRGQVRIKVVASSINPIETKLRSGLVKSHPDFPAILNGDVAGVIDAIGDGVSDFSVGDEVLGCAGGVKGWQGALADFMIADTRVIVKRPSLAALTLEECAALPLVFLTAWTALVSRGQIKEGEHVLIHAGTGGVGHVAIQIAKYLGAKVATTVSSDEKAELAGQLGADEVINYREEAVSEYVARLTSGRGFDLVFDTVGGDNLDRSIEATATSGRLCSINTRSTHDLTQLHAKNLSLHVIFRSVPLLTGIGMDDQPELLNALSEMLEAGAVRPLLDEHQFSFRDVAKAHALIESGDALGKILLVNR</sequence>
<dbReference type="Pfam" id="PF13602">
    <property type="entry name" value="ADH_zinc_N_2"/>
    <property type="match status" value="1"/>
</dbReference>
<gene>
    <name evidence="3" type="ORF">FQP86_04325</name>
</gene>
<proteinExistence type="predicted"/>
<comment type="caution">
    <text evidence="3">The sequence shown here is derived from an EMBL/GenBank/DDBJ whole genome shotgun (WGS) entry which is preliminary data.</text>
</comment>
<feature type="domain" description="Enoyl reductase (ER)" evidence="2">
    <location>
        <begin position="10"/>
        <end position="328"/>
    </location>
</feature>
<name>A0A558HUW9_9GAMM</name>
<dbReference type="SUPFAM" id="SSF50129">
    <property type="entry name" value="GroES-like"/>
    <property type="match status" value="1"/>
</dbReference>
<evidence type="ECO:0000256" key="1">
    <source>
        <dbReference type="ARBA" id="ARBA00022857"/>
    </source>
</evidence>
<dbReference type="SUPFAM" id="SSF51735">
    <property type="entry name" value="NAD(P)-binding Rossmann-fold domains"/>
    <property type="match status" value="1"/>
</dbReference>
<dbReference type="STRING" id="553385.GCA_000591415_03145"/>
<evidence type="ECO:0000259" key="2">
    <source>
        <dbReference type="SMART" id="SM00829"/>
    </source>
</evidence>
<reference evidence="3 4" key="1">
    <citation type="submission" date="2019-07" db="EMBL/GenBank/DDBJ databases">
        <title>Diversity of Bacteria from Kongsfjorden, Arctic.</title>
        <authorList>
            <person name="Yu Y."/>
        </authorList>
    </citation>
    <scope>NUCLEOTIDE SEQUENCE [LARGE SCALE GENOMIC DNA]</scope>
    <source>
        <strain evidence="3 4">SM1923</strain>
    </source>
</reference>
<evidence type="ECO:0000313" key="3">
    <source>
        <dbReference type="EMBL" id="TVU72888.1"/>
    </source>
</evidence>
<dbReference type="PANTHER" id="PTHR44154">
    <property type="entry name" value="QUINONE OXIDOREDUCTASE"/>
    <property type="match status" value="1"/>
</dbReference>
<dbReference type="EMBL" id="VNFH01000002">
    <property type="protein sequence ID" value="TVU72888.1"/>
    <property type="molecule type" value="Genomic_DNA"/>
</dbReference>
<dbReference type="InterPro" id="IPR011032">
    <property type="entry name" value="GroES-like_sf"/>
</dbReference>
<dbReference type="OrthoDB" id="9785812at2"/>
<dbReference type="GO" id="GO:0016491">
    <property type="term" value="F:oxidoreductase activity"/>
    <property type="evidence" value="ECO:0007669"/>
    <property type="project" value="InterPro"/>
</dbReference>
<keyword evidence="4" id="KW-1185">Reference proteome</keyword>
<organism evidence="3 4">
    <name type="scientific">Cobetia crustatorum</name>
    <dbReference type="NCBI Taxonomy" id="553385"/>
    <lineage>
        <taxon>Bacteria</taxon>
        <taxon>Pseudomonadati</taxon>
        <taxon>Pseudomonadota</taxon>
        <taxon>Gammaproteobacteria</taxon>
        <taxon>Oceanospirillales</taxon>
        <taxon>Halomonadaceae</taxon>
        <taxon>Cobetia</taxon>
    </lineage>
</organism>
<dbReference type="AlphaFoldDB" id="A0A558HUW9"/>
<dbReference type="PANTHER" id="PTHR44154:SF1">
    <property type="entry name" value="QUINONE OXIDOREDUCTASE"/>
    <property type="match status" value="1"/>
</dbReference>
<protein>
    <submittedName>
        <fullName evidence="3">Zinc-dependent alcohol dehydrogenase family protein</fullName>
    </submittedName>
</protein>
<dbReference type="Gene3D" id="3.40.50.720">
    <property type="entry name" value="NAD(P)-binding Rossmann-like Domain"/>
    <property type="match status" value="1"/>
</dbReference>
<dbReference type="SMART" id="SM00829">
    <property type="entry name" value="PKS_ER"/>
    <property type="match status" value="1"/>
</dbReference>
<dbReference type="InterPro" id="IPR020843">
    <property type="entry name" value="ER"/>
</dbReference>
<evidence type="ECO:0000313" key="4">
    <source>
        <dbReference type="Proteomes" id="UP000319941"/>
    </source>
</evidence>
<dbReference type="Proteomes" id="UP000319941">
    <property type="component" value="Unassembled WGS sequence"/>
</dbReference>
<dbReference type="RefSeq" id="WP_024952960.1">
    <property type="nucleotide sequence ID" value="NZ_CAWOWR010000076.1"/>
</dbReference>
<keyword evidence="1" id="KW-0521">NADP</keyword>
<dbReference type="InterPro" id="IPR051603">
    <property type="entry name" value="Zinc-ADH_QOR/CCCR"/>
</dbReference>
<dbReference type="InterPro" id="IPR013154">
    <property type="entry name" value="ADH-like_N"/>
</dbReference>